<evidence type="ECO:0000256" key="6">
    <source>
        <dbReference type="PROSITE-ProRule" id="PRU10141"/>
    </source>
</evidence>
<dbReference type="AlphaFoldDB" id="A0A9P1BGP8"/>
<dbReference type="EMBL" id="CAMXCT030000047">
    <property type="protein sequence ID" value="CAL4760299.1"/>
    <property type="molecule type" value="Genomic_DNA"/>
</dbReference>
<dbReference type="InterPro" id="IPR011009">
    <property type="entry name" value="Kinase-like_dom_sf"/>
</dbReference>
<keyword evidence="1 7" id="KW-0723">Serine/threonine-protein kinase</keyword>
<evidence type="ECO:0000256" key="5">
    <source>
        <dbReference type="ARBA" id="ARBA00022840"/>
    </source>
</evidence>
<dbReference type="GO" id="GO:0004707">
    <property type="term" value="F:MAP kinase activity"/>
    <property type="evidence" value="ECO:0007669"/>
    <property type="project" value="UniProtKB-EC"/>
</dbReference>
<evidence type="ECO:0000313" key="9">
    <source>
        <dbReference type="EMBL" id="CAI3972987.1"/>
    </source>
</evidence>
<dbReference type="FunFam" id="3.30.200.20:FF:000046">
    <property type="entry name" value="Mitogen-activated protein kinase"/>
    <property type="match status" value="1"/>
</dbReference>
<sequence>MPFDWTFSLPAMVRDCLDDDFRAFLDPREYIAIGKRGAGAGHTRYSELRLPGRWRGFTFLHHDPLRKRKDFDYFKRCVERFRDAARAPGRKLFVVSCLVDSLRSLHEIKMDRPSLRSETFFDESKGIRGHKASWGYFAPLEVVKLFESLQHFGVSDFKLVALVLCIGDASVAEKEPVILGIPLDLQKAAADASSNCVMFEIHLGESGACGAEADPFKFFEASHDEAFTTAVLGGVPVLTELDPLQNDYKPAGYRDCLVDSATDSGAKDNQHLFACKCCATSFASRNRLYAHIRSSPSCIKFVEETDAEGFQSLLGNGKELVSQVFALMIGIPGIVTRNDLDRNLKTALHCVGVGIENIPHQGTDGHLTSCDQCPAVAFTIFVKMSCSLRGEALLCRLRELLALKMLVLHSCEAVGKSMALQWQQSSLQQHFGYLLPFLALSQPVEDFSQQQDIYRRFKQALNHVQKTWQSTEMLQGDDVALQLKMTQRLSFGSEYVLIKVVGEISSSTCCMLIARALAHFHGLEWTSSEMGIPELPLPSGLVYLEGQRFPQLERKHGPLFGRSCLPWGEANGLLASWRSELQRRLVNEVDWPKDGKSTFRVPNHLELMKKVGSGAYGCVASFKDKKTGDTMAVKKITNAFDDLVDGKRILREVKLLRQLDHDNIIRILDMYPPAGPDFEDIYIVTDLMETDLHRVIYSKQPLTEEHHQYFVHQVLRGLAYLHSASIVHRDIKPSNLLVNKNCDLKICDFGLARVLATESDEAAGRTDYVVTRWYRAPEVMLHSAEYTVAIDVWAVGCILCELINRKPLFAGKDHVDQIRKIISTLGTPTEAESLWLPKGGTARGFLAKCPAAPRVNWKQTLPTASENAIEVVSRMVTFDPTVRISVADTLRLKYFDHLFDEEDMVHDTCNKKIDWSFDNFEPTKPLLQSYVYCELASFHSEIVERDKDLLAARGIDKLLNAGKQPKADPPRSL</sequence>
<dbReference type="SUPFAM" id="SSF56112">
    <property type="entry name" value="Protein kinase-like (PK-like)"/>
    <property type="match status" value="1"/>
</dbReference>
<gene>
    <name evidence="9" type="ORF">C1SCF055_LOCUS1518</name>
</gene>
<organism evidence="9">
    <name type="scientific">Cladocopium goreaui</name>
    <dbReference type="NCBI Taxonomy" id="2562237"/>
    <lineage>
        <taxon>Eukaryota</taxon>
        <taxon>Sar</taxon>
        <taxon>Alveolata</taxon>
        <taxon>Dinophyceae</taxon>
        <taxon>Suessiales</taxon>
        <taxon>Symbiodiniaceae</taxon>
        <taxon>Cladocopium</taxon>
    </lineage>
</organism>
<feature type="binding site" evidence="6">
    <location>
        <position position="635"/>
    </location>
    <ligand>
        <name>ATP</name>
        <dbReference type="ChEBI" id="CHEBI:30616"/>
    </ligand>
</feature>
<keyword evidence="3 6" id="KW-0547">Nucleotide-binding</keyword>
<dbReference type="PROSITE" id="PS00108">
    <property type="entry name" value="PROTEIN_KINASE_ST"/>
    <property type="match status" value="1"/>
</dbReference>
<dbReference type="OrthoDB" id="192887at2759"/>
<dbReference type="Gene3D" id="3.30.200.20">
    <property type="entry name" value="Phosphorylase Kinase, domain 1"/>
    <property type="match status" value="1"/>
</dbReference>
<dbReference type="Proteomes" id="UP001152797">
    <property type="component" value="Unassembled WGS sequence"/>
</dbReference>
<evidence type="ECO:0000256" key="1">
    <source>
        <dbReference type="ARBA" id="ARBA00022527"/>
    </source>
</evidence>
<proteinExistence type="inferred from homology"/>
<keyword evidence="2 7" id="KW-0808">Transferase</keyword>
<dbReference type="InterPro" id="IPR008271">
    <property type="entry name" value="Ser/Thr_kinase_AS"/>
</dbReference>
<keyword evidence="11" id="KW-1185">Reference proteome</keyword>
<dbReference type="InterPro" id="IPR017441">
    <property type="entry name" value="Protein_kinase_ATP_BS"/>
</dbReference>
<comment type="similarity">
    <text evidence="7">Belongs to the protein kinase superfamily. Ser/Thr protein kinase family. MAP kinase subfamily.</text>
</comment>
<accession>A0A9P1BGP8</accession>
<dbReference type="SMART" id="SM00220">
    <property type="entry name" value="S_TKc"/>
    <property type="match status" value="1"/>
</dbReference>
<evidence type="ECO:0000256" key="3">
    <source>
        <dbReference type="ARBA" id="ARBA00022741"/>
    </source>
</evidence>
<keyword evidence="5 6" id="KW-0067">ATP-binding</keyword>
<comment type="cofactor">
    <cofactor evidence="7">
        <name>Mg(2+)</name>
        <dbReference type="ChEBI" id="CHEBI:18420"/>
    </cofactor>
</comment>
<dbReference type="CDD" id="cd07834">
    <property type="entry name" value="STKc_MAPK"/>
    <property type="match status" value="1"/>
</dbReference>
<comment type="caution">
    <text evidence="9">The sequence shown here is derived from an EMBL/GenBank/DDBJ whole genome shotgun (WGS) entry which is preliminary data.</text>
</comment>
<dbReference type="EMBL" id="CAMXCT020000047">
    <property type="protein sequence ID" value="CAL1126362.1"/>
    <property type="molecule type" value="Genomic_DNA"/>
</dbReference>
<comment type="catalytic activity">
    <reaction evidence="7">
        <text>L-threonyl-[protein] + ATP = O-phospho-L-threonyl-[protein] + ADP + H(+)</text>
        <dbReference type="Rhea" id="RHEA:46608"/>
        <dbReference type="Rhea" id="RHEA-COMP:11060"/>
        <dbReference type="Rhea" id="RHEA-COMP:11605"/>
        <dbReference type="ChEBI" id="CHEBI:15378"/>
        <dbReference type="ChEBI" id="CHEBI:30013"/>
        <dbReference type="ChEBI" id="CHEBI:30616"/>
        <dbReference type="ChEBI" id="CHEBI:61977"/>
        <dbReference type="ChEBI" id="CHEBI:456216"/>
        <dbReference type="EC" id="2.7.11.24"/>
    </reaction>
</comment>
<dbReference type="GO" id="GO:0005524">
    <property type="term" value="F:ATP binding"/>
    <property type="evidence" value="ECO:0007669"/>
    <property type="project" value="UniProtKB-UniRule"/>
</dbReference>
<keyword evidence="4 7" id="KW-0418">Kinase</keyword>
<dbReference type="PROSITE" id="PS01351">
    <property type="entry name" value="MAPK"/>
    <property type="match status" value="1"/>
</dbReference>
<evidence type="ECO:0000256" key="7">
    <source>
        <dbReference type="RuleBase" id="RU361165"/>
    </source>
</evidence>
<dbReference type="PROSITE" id="PS50011">
    <property type="entry name" value="PROTEIN_KINASE_DOM"/>
    <property type="match status" value="1"/>
</dbReference>
<dbReference type="Gene3D" id="1.10.510.10">
    <property type="entry name" value="Transferase(Phosphotransferase) domain 1"/>
    <property type="match status" value="1"/>
</dbReference>
<reference evidence="10" key="2">
    <citation type="submission" date="2024-04" db="EMBL/GenBank/DDBJ databases">
        <authorList>
            <person name="Chen Y."/>
            <person name="Shah S."/>
            <person name="Dougan E. K."/>
            <person name="Thang M."/>
            <person name="Chan C."/>
        </authorList>
    </citation>
    <scope>NUCLEOTIDE SEQUENCE [LARGE SCALE GENOMIC DNA]</scope>
</reference>
<evidence type="ECO:0000259" key="8">
    <source>
        <dbReference type="PROSITE" id="PS50011"/>
    </source>
</evidence>
<keyword evidence="7" id="KW-0460">Magnesium</keyword>
<dbReference type="Pfam" id="PF00069">
    <property type="entry name" value="Pkinase"/>
    <property type="match status" value="1"/>
</dbReference>
<evidence type="ECO:0000313" key="11">
    <source>
        <dbReference type="Proteomes" id="UP001152797"/>
    </source>
</evidence>
<comment type="activity regulation">
    <text evidence="7">Activated by threonine and tyrosine phosphorylation.</text>
</comment>
<feature type="domain" description="Protein kinase" evidence="8">
    <location>
        <begin position="605"/>
        <end position="895"/>
    </location>
</feature>
<name>A0A9P1BGP8_9DINO</name>
<dbReference type="InterPro" id="IPR000719">
    <property type="entry name" value="Prot_kinase_dom"/>
</dbReference>
<reference evidence="9" key="1">
    <citation type="submission" date="2022-10" db="EMBL/GenBank/DDBJ databases">
        <authorList>
            <person name="Chen Y."/>
            <person name="Dougan E. K."/>
            <person name="Chan C."/>
            <person name="Rhodes N."/>
            <person name="Thang M."/>
        </authorList>
    </citation>
    <scope>NUCLEOTIDE SEQUENCE</scope>
</reference>
<dbReference type="InterPro" id="IPR003527">
    <property type="entry name" value="MAP_kinase_CS"/>
</dbReference>
<dbReference type="FunFam" id="1.10.510.10:FF:000040">
    <property type="entry name" value="Mitogen-activated protein kinase"/>
    <property type="match status" value="1"/>
</dbReference>
<dbReference type="InterPro" id="IPR050117">
    <property type="entry name" value="MAPK"/>
</dbReference>
<dbReference type="EC" id="2.7.11.24" evidence="7"/>
<dbReference type="PANTHER" id="PTHR24055">
    <property type="entry name" value="MITOGEN-ACTIVATED PROTEIN KINASE"/>
    <property type="match status" value="1"/>
</dbReference>
<protein>
    <recommendedName>
        <fullName evidence="7">Mitogen-activated protein kinase</fullName>
        <ecNumber evidence="7">2.7.11.24</ecNumber>
    </recommendedName>
</protein>
<evidence type="ECO:0000256" key="2">
    <source>
        <dbReference type="ARBA" id="ARBA00022679"/>
    </source>
</evidence>
<dbReference type="PROSITE" id="PS00107">
    <property type="entry name" value="PROTEIN_KINASE_ATP"/>
    <property type="match status" value="1"/>
</dbReference>
<evidence type="ECO:0000256" key="4">
    <source>
        <dbReference type="ARBA" id="ARBA00022777"/>
    </source>
</evidence>
<evidence type="ECO:0000313" key="10">
    <source>
        <dbReference type="EMBL" id="CAL1126362.1"/>
    </source>
</evidence>
<dbReference type="EMBL" id="CAMXCT010000047">
    <property type="protein sequence ID" value="CAI3972987.1"/>
    <property type="molecule type" value="Genomic_DNA"/>
</dbReference>